<gene>
    <name evidence="1" type="ORF">MILVUS5_LOCUS38712</name>
</gene>
<comment type="caution">
    <text evidence="1">The sequence shown here is derived from an EMBL/GenBank/DDBJ whole genome shotgun (WGS) entry which is preliminary data.</text>
</comment>
<accession>A0ACB0M1S1</accession>
<dbReference type="Proteomes" id="UP001177021">
    <property type="component" value="Unassembled WGS sequence"/>
</dbReference>
<reference evidence="1" key="1">
    <citation type="submission" date="2023-10" db="EMBL/GenBank/DDBJ databases">
        <authorList>
            <person name="Rodriguez Cubillos JULIANA M."/>
            <person name="De Vega J."/>
        </authorList>
    </citation>
    <scope>NUCLEOTIDE SEQUENCE</scope>
</reference>
<organism evidence="1 2">
    <name type="scientific">Trifolium pratense</name>
    <name type="common">Red clover</name>
    <dbReference type="NCBI Taxonomy" id="57577"/>
    <lineage>
        <taxon>Eukaryota</taxon>
        <taxon>Viridiplantae</taxon>
        <taxon>Streptophyta</taxon>
        <taxon>Embryophyta</taxon>
        <taxon>Tracheophyta</taxon>
        <taxon>Spermatophyta</taxon>
        <taxon>Magnoliopsida</taxon>
        <taxon>eudicotyledons</taxon>
        <taxon>Gunneridae</taxon>
        <taxon>Pentapetalae</taxon>
        <taxon>rosids</taxon>
        <taxon>fabids</taxon>
        <taxon>Fabales</taxon>
        <taxon>Fabaceae</taxon>
        <taxon>Papilionoideae</taxon>
        <taxon>50 kb inversion clade</taxon>
        <taxon>NPAAA clade</taxon>
        <taxon>Hologalegina</taxon>
        <taxon>IRL clade</taxon>
        <taxon>Trifolieae</taxon>
        <taxon>Trifolium</taxon>
    </lineage>
</organism>
<protein>
    <submittedName>
        <fullName evidence="1">Uncharacterized protein</fullName>
    </submittedName>
</protein>
<keyword evidence="2" id="KW-1185">Reference proteome</keyword>
<name>A0ACB0M1S1_TRIPR</name>
<proteinExistence type="predicted"/>
<sequence>MGACDIVASNLTIFYLAIIVCLKIYGVCYNFMFVLTLSTTILAFIFVATLIWDLFQKFSTNPSCCVFVPEQEQEQPRTMSSCKGGICWHGVADHYPASKMRLKIPLRLPHDT</sequence>
<evidence type="ECO:0000313" key="2">
    <source>
        <dbReference type="Proteomes" id="UP001177021"/>
    </source>
</evidence>
<dbReference type="EMBL" id="CASHSV030000716">
    <property type="protein sequence ID" value="CAJ2675769.1"/>
    <property type="molecule type" value="Genomic_DNA"/>
</dbReference>
<evidence type="ECO:0000313" key="1">
    <source>
        <dbReference type="EMBL" id="CAJ2675769.1"/>
    </source>
</evidence>